<dbReference type="PANTHER" id="PTHR18966">
    <property type="entry name" value="IONOTROPIC GLUTAMATE RECEPTOR"/>
    <property type="match status" value="1"/>
</dbReference>
<dbReference type="GO" id="GO:0015276">
    <property type="term" value="F:ligand-gated monoatomic ion channel activity"/>
    <property type="evidence" value="ECO:0007669"/>
    <property type="project" value="InterPro"/>
</dbReference>
<keyword evidence="6 11" id="KW-0472">Membrane</keyword>
<evidence type="ECO:0000256" key="1">
    <source>
        <dbReference type="ARBA" id="ARBA00004141"/>
    </source>
</evidence>
<name>A0A2P6QIC1_ROSCH</name>
<dbReference type="Pfam" id="PF00060">
    <property type="entry name" value="Lig_chan"/>
    <property type="match status" value="1"/>
</dbReference>
<evidence type="ECO:0000256" key="3">
    <source>
        <dbReference type="ARBA" id="ARBA00022692"/>
    </source>
</evidence>
<reference evidence="13 14" key="1">
    <citation type="journal article" date="2018" name="Nat. Genet.">
        <title>The Rosa genome provides new insights in the design of modern roses.</title>
        <authorList>
            <person name="Bendahmane M."/>
        </authorList>
    </citation>
    <scope>NUCLEOTIDE SEQUENCE [LARGE SCALE GENOMIC DNA]</scope>
    <source>
        <strain evidence="14">cv. Old Blush</strain>
    </source>
</reference>
<sequence>MYITGKLSNNLAKFVVIIWVFIVLILTSSYTATLASMMTVKQIHLNSIGNNIGYQSGSLGAIVNFNIAGNHSYISAEDYFDALSKGSKHGGVAGIIDEVPYINIFLGKYTDDDFSMIKTSSYTNGFAFVSNLSLMI</sequence>
<dbReference type="STRING" id="74649.A0A2P6QIC1"/>
<dbReference type="Proteomes" id="UP000238479">
    <property type="component" value="Chromosome 5"/>
</dbReference>
<evidence type="ECO:0000256" key="7">
    <source>
        <dbReference type="ARBA" id="ARBA00023170"/>
    </source>
</evidence>
<comment type="caution">
    <text evidence="13">The sequence shown here is derived from an EMBL/GenBank/DDBJ whole genome shotgun (WGS) entry which is preliminary data.</text>
</comment>
<evidence type="ECO:0000256" key="4">
    <source>
        <dbReference type="ARBA" id="ARBA00022989"/>
    </source>
</evidence>
<feature type="domain" description="Ionotropic glutamate receptor C-terminal" evidence="12">
    <location>
        <begin position="7"/>
        <end position="44"/>
    </location>
</feature>
<dbReference type="Gene3D" id="1.10.287.70">
    <property type="match status" value="1"/>
</dbReference>
<proteinExistence type="predicted"/>
<evidence type="ECO:0000256" key="11">
    <source>
        <dbReference type="SAM" id="Phobius"/>
    </source>
</evidence>
<keyword evidence="14" id="KW-1185">Reference proteome</keyword>
<organism evidence="13 14">
    <name type="scientific">Rosa chinensis</name>
    <name type="common">China rose</name>
    <dbReference type="NCBI Taxonomy" id="74649"/>
    <lineage>
        <taxon>Eukaryota</taxon>
        <taxon>Viridiplantae</taxon>
        <taxon>Streptophyta</taxon>
        <taxon>Embryophyta</taxon>
        <taxon>Tracheophyta</taxon>
        <taxon>Spermatophyta</taxon>
        <taxon>Magnoliopsida</taxon>
        <taxon>eudicotyledons</taxon>
        <taxon>Gunneridae</taxon>
        <taxon>Pentapetalae</taxon>
        <taxon>rosids</taxon>
        <taxon>fabids</taxon>
        <taxon>Rosales</taxon>
        <taxon>Rosaceae</taxon>
        <taxon>Rosoideae</taxon>
        <taxon>Rosoideae incertae sedis</taxon>
        <taxon>Rosa</taxon>
    </lineage>
</organism>
<keyword evidence="4 11" id="KW-1133">Transmembrane helix</keyword>
<feature type="transmembrane region" description="Helical" evidence="11">
    <location>
        <begin position="12"/>
        <end position="35"/>
    </location>
</feature>
<accession>A0A2P6QIC1</accession>
<comment type="subcellular location">
    <subcellularLocation>
        <location evidence="1">Membrane</location>
        <topology evidence="1">Multi-pass membrane protein</topology>
    </subcellularLocation>
</comment>
<dbReference type="AlphaFoldDB" id="A0A2P6QIC1"/>
<keyword evidence="8" id="KW-0325">Glycoprotein</keyword>
<evidence type="ECO:0000256" key="9">
    <source>
        <dbReference type="ARBA" id="ARBA00023286"/>
    </source>
</evidence>
<evidence type="ECO:0000256" key="2">
    <source>
        <dbReference type="ARBA" id="ARBA00022448"/>
    </source>
</evidence>
<gene>
    <name evidence="13" type="ORF">RchiOBHm_Chr5g0063061</name>
</gene>
<dbReference type="GO" id="GO:0016020">
    <property type="term" value="C:membrane"/>
    <property type="evidence" value="ECO:0007669"/>
    <property type="project" value="UniProtKB-SubCell"/>
</dbReference>
<dbReference type="InterPro" id="IPR015683">
    <property type="entry name" value="Ionotropic_Glu_rcpt"/>
</dbReference>
<dbReference type="OMA" id="SSHIFTW"/>
<keyword evidence="7 13" id="KW-0675">Receptor</keyword>
<keyword evidence="10" id="KW-0407">Ion channel</keyword>
<evidence type="ECO:0000313" key="14">
    <source>
        <dbReference type="Proteomes" id="UP000238479"/>
    </source>
</evidence>
<dbReference type="InterPro" id="IPR001320">
    <property type="entry name" value="Iontro_rcpt_C"/>
</dbReference>
<keyword evidence="5" id="KW-0406">Ion transport</keyword>
<evidence type="ECO:0000256" key="8">
    <source>
        <dbReference type="ARBA" id="ARBA00023180"/>
    </source>
</evidence>
<evidence type="ECO:0000256" key="6">
    <source>
        <dbReference type="ARBA" id="ARBA00023136"/>
    </source>
</evidence>
<keyword evidence="3 11" id="KW-0812">Transmembrane</keyword>
<keyword evidence="2" id="KW-0813">Transport</keyword>
<keyword evidence="9" id="KW-1071">Ligand-gated ion channel</keyword>
<dbReference type="Gramene" id="PRQ33922">
    <property type="protein sequence ID" value="PRQ33922"/>
    <property type="gene ID" value="RchiOBHm_Chr5g0063061"/>
</dbReference>
<evidence type="ECO:0000256" key="5">
    <source>
        <dbReference type="ARBA" id="ARBA00023065"/>
    </source>
</evidence>
<evidence type="ECO:0000259" key="12">
    <source>
        <dbReference type="Pfam" id="PF00060"/>
    </source>
</evidence>
<evidence type="ECO:0000256" key="10">
    <source>
        <dbReference type="ARBA" id="ARBA00023303"/>
    </source>
</evidence>
<evidence type="ECO:0000313" key="13">
    <source>
        <dbReference type="EMBL" id="PRQ33922.1"/>
    </source>
</evidence>
<dbReference type="EMBL" id="PDCK01000043">
    <property type="protein sequence ID" value="PRQ33922.1"/>
    <property type="molecule type" value="Genomic_DNA"/>
</dbReference>
<protein>
    <submittedName>
        <fullName evidence="13">Putative ionotropic glutamate receptor</fullName>
    </submittedName>
</protein>